<dbReference type="SUPFAM" id="SSF55031">
    <property type="entry name" value="Bacterial exopeptidase dimerisation domain"/>
    <property type="match status" value="1"/>
</dbReference>
<dbReference type="InterPro" id="IPR002933">
    <property type="entry name" value="Peptidase_M20"/>
</dbReference>
<dbReference type="Pfam" id="PF07687">
    <property type="entry name" value="M20_dimer"/>
    <property type="match status" value="1"/>
</dbReference>
<feature type="binding site" evidence="4">
    <location>
        <position position="120"/>
    </location>
    <ligand>
        <name>Mn(2+)</name>
        <dbReference type="ChEBI" id="CHEBI:29035"/>
        <label>2</label>
    </ligand>
</feature>
<reference evidence="6 8" key="1">
    <citation type="submission" date="2020-01" db="EMBL/GenBank/DDBJ databases">
        <authorList>
            <consortium name="DOE Joint Genome Institute"/>
            <person name="Haridas S."/>
            <person name="Albert R."/>
            <person name="Binder M."/>
            <person name="Bloem J."/>
            <person name="Labutti K."/>
            <person name="Salamov A."/>
            <person name="Andreopoulos B."/>
            <person name="Baker S.E."/>
            <person name="Barry K."/>
            <person name="Bills G."/>
            <person name="Bluhm B.H."/>
            <person name="Cannon C."/>
            <person name="Castanera R."/>
            <person name="Culley D.E."/>
            <person name="Daum C."/>
            <person name="Ezra D."/>
            <person name="Gonzalez J.B."/>
            <person name="Henrissat B."/>
            <person name="Kuo A."/>
            <person name="Liang C."/>
            <person name="Lipzen A."/>
            <person name="Lutzoni F."/>
            <person name="Magnuson J."/>
            <person name="Mondo S."/>
            <person name="Nolan M."/>
            <person name="Ohm R."/>
            <person name="Pangilinan J."/>
            <person name="Park H.-J."/>
            <person name="Ramirez L."/>
            <person name="Alfaro M."/>
            <person name="Sun H."/>
            <person name="Tritt A."/>
            <person name="Yoshinaga Y."/>
            <person name="Zwiers L.-H."/>
            <person name="Turgeon B.G."/>
            <person name="Goodwin S.B."/>
            <person name="Spatafora J.W."/>
            <person name="Crous P.W."/>
            <person name="Grigoriev I.V."/>
        </authorList>
    </citation>
    <scope>NUCLEOTIDE SEQUENCE</scope>
    <source>
        <strain evidence="6 8">CBS 781.70</strain>
    </source>
</reference>
<dbReference type="Proteomes" id="UP000504638">
    <property type="component" value="Unplaced"/>
</dbReference>
<accession>A0A6G1FX63</accession>
<keyword evidence="6" id="KW-0645">Protease</keyword>
<reference evidence="8" key="2">
    <citation type="submission" date="2020-04" db="EMBL/GenBank/DDBJ databases">
        <authorList>
            <consortium name="NCBI Genome Project"/>
        </authorList>
    </citation>
    <scope>NUCLEOTIDE SEQUENCE</scope>
    <source>
        <strain evidence="8">CBS 781.70</strain>
    </source>
</reference>
<dbReference type="InterPro" id="IPR011650">
    <property type="entry name" value="Peptidase_M20_dimer"/>
</dbReference>
<gene>
    <name evidence="6 8" type="ORF">P152DRAFT_491733</name>
</gene>
<organism evidence="6">
    <name type="scientific">Eremomyces bilateralis CBS 781.70</name>
    <dbReference type="NCBI Taxonomy" id="1392243"/>
    <lineage>
        <taxon>Eukaryota</taxon>
        <taxon>Fungi</taxon>
        <taxon>Dikarya</taxon>
        <taxon>Ascomycota</taxon>
        <taxon>Pezizomycotina</taxon>
        <taxon>Dothideomycetes</taxon>
        <taxon>Dothideomycetes incertae sedis</taxon>
        <taxon>Eremomycetales</taxon>
        <taxon>Eremomycetaceae</taxon>
        <taxon>Eremomyces</taxon>
    </lineage>
</organism>
<feature type="binding site" evidence="4">
    <location>
        <position position="156"/>
    </location>
    <ligand>
        <name>Mn(2+)</name>
        <dbReference type="ChEBI" id="CHEBI:29035"/>
        <label>2</label>
    </ligand>
</feature>
<feature type="domain" description="Peptidase M20 dimerisation" evidence="5">
    <location>
        <begin position="207"/>
        <end position="303"/>
    </location>
</feature>
<dbReference type="PANTHER" id="PTHR11014">
    <property type="entry name" value="PEPTIDASE M20 FAMILY MEMBER"/>
    <property type="match status" value="1"/>
</dbReference>
<evidence type="ECO:0000256" key="2">
    <source>
        <dbReference type="ARBA" id="ARBA00006247"/>
    </source>
</evidence>
<dbReference type="PIRSF" id="PIRSF005962">
    <property type="entry name" value="Pept_M20D_amidohydro"/>
    <property type="match status" value="1"/>
</dbReference>
<keyword evidence="7" id="KW-1185">Reference proteome</keyword>
<keyword evidence="6" id="KW-0121">Carboxypeptidase</keyword>
<feature type="binding site" evidence="4">
    <location>
        <position position="185"/>
    </location>
    <ligand>
        <name>Mn(2+)</name>
        <dbReference type="ChEBI" id="CHEBI:29035"/>
        <label>2</label>
    </ligand>
</feature>
<evidence type="ECO:0000259" key="5">
    <source>
        <dbReference type="Pfam" id="PF07687"/>
    </source>
</evidence>
<dbReference type="FunFam" id="3.30.70.360:FF:000001">
    <property type="entry name" value="N-acetyldiaminopimelate deacetylase"/>
    <property type="match status" value="1"/>
</dbReference>
<dbReference type="GO" id="GO:0046872">
    <property type="term" value="F:metal ion binding"/>
    <property type="evidence" value="ECO:0007669"/>
    <property type="project" value="UniProtKB-KW"/>
</dbReference>
<dbReference type="InterPro" id="IPR017439">
    <property type="entry name" value="Amidohydrolase"/>
</dbReference>
<evidence type="ECO:0000256" key="1">
    <source>
        <dbReference type="ARBA" id="ARBA00006153"/>
    </source>
</evidence>
<evidence type="ECO:0000256" key="3">
    <source>
        <dbReference type="ARBA" id="ARBA00022801"/>
    </source>
</evidence>
<dbReference type="PANTHER" id="PTHR11014:SF63">
    <property type="entry name" value="METALLOPEPTIDASE, PUTATIVE (AFU_ORTHOLOGUE AFUA_6G09600)-RELATED"/>
    <property type="match status" value="1"/>
</dbReference>
<evidence type="ECO:0000313" key="8">
    <source>
        <dbReference type="RefSeq" id="XP_033531840.1"/>
    </source>
</evidence>
<dbReference type="RefSeq" id="XP_033531840.1">
    <property type="nucleotide sequence ID" value="XM_033682172.1"/>
</dbReference>
<keyword evidence="4" id="KW-0479">Metal-binding</keyword>
<evidence type="ECO:0000313" key="6">
    <source>
        <dbReference type="EMBL" id="KAF1810209.1"/>
    </source>
</evidence>
<dbReference type="Pfam" id="PF01546">
    <property type="entry name" value="Peptidase_M20"/>
    <property type="match status" value="1"/>
</dbReference>
<protein>
    <submittedName>
        <fullName evidence="6 8">Metal-dependent amidase/aminoacylase/carboxypeptidase</fullName>
    </submittedName>
</protein>
<name>A0A6G1FX63_9PEZI</name>
<dbReference type="Gene3D" id="3.40.630.10">
    <property type="entry name" value="Zn peptidases"/>
    <property type="match status" value="1"/>
</dbReference>
<comment type="cofactor">
    <cofactor evidence="4">
        <name>Mn(2+)</name>
        <dbReference type="ChEBI" id="CHEBI:29035"/>
    </cofactor>
    <text evidence="4">The Mn(2+) ion enhances activity.</text>
</comment>
<dbReference type="Gene3D" id="3.30.70.360">
    <property type="match status" value="1"/>
</dbReference>
<reference evidence="8" key="3">
    <citation type="submission" date="2025-04" db="UniProtKB">
        <authorList>
            <consortium name="RefSeq"/>
        </authorList>
    </citation>
    <scope>IDENTIFICATION</scope>
    <source>
        <strain evidence="8">CBS 781.70</strain>
    </source>
</reference>
<dbReference type="GO" id="GO:0004180">
    <property type="term" value="F:carboxypeptidase activity"/>
    <property type="evidence" value="ECO:0007669"/>
    <property type="project" value="UniProtKB-KW"/>
</dbReference>
<dbReference type="GeneID" id="54422742"/>
<feature type="binding site" evidence="4">
    <location>
        <position position="122"/>
    </location>
    <ligand>
        <name>Mn(2+)</name>
        <dbReference type="ChEBI" id="CHEBI:29035"/>
        <label>2</label>
    </ligand>
</feature>
<sequence length="430" mass="46470">MPAAKWNRRPTHDTGHLPSLDVYQDLYKHFHAHPELSHLESETAARVTEELRSLGSYDIFTNIGETHGVAAVLKNGEGATVLLRADMDGLPVEEKTGLEYASKTRMRDSEGVERPTMHACGHDMHITSLLATAKLMLDAKKAWRGTLILCFQPAEEKGAGAKAMVEGNGGLYTKVPIPDVVLGAHVMPGRAGSLETKRGLVASAADSFRVTLHGRSGHGSQPHRTIDPIVMAASTVLRLQTIVSREVDPYNCPAVVTVGSIHAGDAENIIPEHAEIKLNIRTLDPETRAHVLEGTRRIINAEAMASNAPQEPELESLSNFPFLNNDDEVTTGIETTFAGIFPGRPHGYSSDGPRLGGSEDFGILATSVNRPSCFWTYGGTDPAVWDEKEKEGKLKEIPINHSSYFAPVIMPTLKVAIEGLAGGALTWLAT</sequence>
<dbReference type="EMBL" id="ML975167">
    <property type="protein sequence ID" value="KAF1810209.1"/>
    <property type="molecule type" value="Genomic_DNA"/>
</dbReference>
<evidence type="ECO:0000256" key="4">
    <source>
        <dbReference type="PIRSR" id="PIRSR005962-1"/>
    </source>
</evidence>
<dbReference type="InterPro" id="IPR036264">
    <property type="entry name" value="Bact_exopeptidase_dim_dom"/>
</dbReference>
<dbReference type="AlphaFoldDB" id="A0A6G1FX63"/>
<keyword evidence="4" id="KW-0464">Manganese</keyword>
<evidence type="ECO:0000313" key="7">
    <source>
        <dbReference type="Proteomes" id="UP000504638"/>
    </source>
</evidence>
<comment type="similarity">
    <text evidence="2">Belongs to the peptidase M20A family.</text>
</comment>
<proteinExistence type="inferred from homology"/>
<dbReference type="SUPFAM" id="SSF53187">
    <property type="entry name" value="Zn-dependent exopeptidases"/>
    <property type="match status" value="1"/>
</dbReference>
<comment type="similarity">
    <text evidence="1">Belongs to the peptidase M20 family.</text>
</comment>
<dbReference type="OrthoDB" id="6119954at2759"/>
<keyword evidence="3" id="KW-0378">Hydrolase</keyword>
<dbReference type="NCBIfam" id="TIGR01891">
    <property type="entry name" value="amidohydrolases"/>
    <property type="match status" value="1"/>
</dbReference>